<dbReference type="EMBL" id="JBBNAW010000013">
    <property type="protein sequence ID" value="MEK2610442.1"/>
    <property type="molecule type" value="Genomic_DNA"/>
</dbReference>
<keyword evidence="4" id="KW-1185">Reference proteome</keyword>
<gene>
    <name evidence="3" type="ORF">WLF18_15140</name>
</gene>
<dbReference type="Proteomes" id="UP001386972">
    <property type="component" value="Unassembled WGS sequence"/>
</dbReference>
<evidence type="ECO:0000256" key="1">
    <source>
        <dbReference type="SAM" id="MobiDB-lite"/>
    </source>
</evidence>
<name>A0ABU9A1J1_9PSED</name>
<feature type="region of interest" description="Disordered" evidence="1">
    <location>
        <begin position="39"/>
        <end position="77"/>
    </location>
</feature>
<organism evidence="3 4">
    <name type="scientific">Pseudomonas shirazensis</name>
    <dbReference type="NCBI Taxonomy" id="2745494"/>
    <lineage>
        <taxon>Bacteria</taxon>
        <taxon>Pseudomonadati</taxon>
        <taxon>Pseudomonadota</taxon>
        <taxon>Gammaproteobacteria</taxon>
        <taxon>Pseudomonadales</taxon>
        <taxon>Pseudomonadaceae</taxon>
        <taxon>Pseudomonas</taxon>
    </lineage>
</organism>
<sequence>MKALRCFALLFCLVPLCFFSGALQAASTAPVAAPAKAASKVTAGKASTRPAKAAVRKKAKAKPVARSKRKAVSKAVAKPVPKAKLDLSLPTHLVDKLEPEVNTLSSQRRKPLLPSMFPENPPADDSPFQLNGRLINNEMQLQLRNDSRREVEGAAIDFQFRQ</sequence>
<feature type="signal peptide" evidence="2">
    <location>
        <begin position="1"/>
        <end position="25"/>
    </location>
</feature>
<evidence type="ECO:0000313" key="3">
    <source>
        <dbReference type="EMBL" id="MEK2610442.1"/>
    </source>
</evidence>
<feature type="compositionally biased region" description="Basic residues" evidence="1">
    <location>
        <begin position="54"/>
        <end position="72"/>
    </location>
</feature>
<feature type="chain" id="PRO_5045963100" description="Translation initiation factor 2" evidence="2">
    <location>
        <begin position="26"/>
        <end position="162"/>
    </location>
</feature>
<protein>
    <recommendedName>
        <fullName evidence="5">Translation initiation factor 2</fullName>
    </recommendedName>
</protein>
<keyword evidence="2" id="KW-0732">Signal</keyword>
<accession>A0ABU9A1J1</accession>
<proteinExistence type="predicted"/>
<evidence type="ECO:0000256" key="2">
    <source>
        <dbReference type="SAM" id="SignalP"/>
    </source>
</evidence>
<dbReference type="RefSeq" id="WP_340612569.1">
    <property type="nucleotide sequence ID" value="NZ_JBBNAW010000013.1"/>
</dbReference>
<evidence type="ECO:0000313" key="4">
    <source>
        <dbReference type="Proteomes" id="UP001386972"/>
    </source>
</evidence>
<comment type="caution">
    <text evidence="3">The sequence shown here is derived from an EMBL/GenBank/DDBJ whole genome shotgun (WGS) entry which is preliminary data.</text>
</comment>
<feature type="compositionally biased region" description="Low complexity" evidence="1">
    <location>
        <begin position="39"/>
        <end position="53"/>
    </location>
</feature>
<reference evidence="3 4" key="1">
    <citation type="submission" date="2024-03" db="EMBL/GenBank/DDBJ databases">
        <title>Screening, Identification and Application of a Plant Lactobacillus Strain.</title>
        <authorList>
            <person name="Li Y.L."/>
        </authorList>
    </citation>
    <scope>NUCLEOTIDE SEQUENCE [LARGE SCALE GENOMIC DNA]</scope>
    <source>
        <strain evidence="3 4">JDB</strain>
    </source>
</reference>
<evidence type="ECO:0008006" key="5">
    <source>
        <dbReference type="Google" id="ProtNLM"/>
    </source>
</evidence>